<feature type="region of interest" description="Disordered" evidence="1">
    <location>
        <begin position="58"/>
        <end position="88"/>
    </location>
</feature>
<name>A0A4D9EE39_9SAUR</name>
<dbReference type="Proteomes" id="UP000297703">
    <property type="component" value="Unassembled WGS sequence"/>
</dbReference>
<dbReference type="AlphaFoldDB" id="A0A4D9EE39"/>
<reference evidence="2 3" key="2">
    <citation type="submission" date="2019-04" db="EMBL/GenBank/DDBJ databases">
        <title>The genome sequence of big-headed turtle.</title>
        <authorList>
            <person name="Gong S."/>
        </authorList>
    </citation>
    <scope>NUCLEOTIDE SEQUENCE [LARGE SCALE GENOMIC DNA]</scope>
    <source>
        <strain evidence="2">DO16091913</strain>
        <tissue evidence="2">Muscle</tissue>
    </source>
</reference>
<evidence type="ECO:0000313" key="3">
    <source>
        <dbReference type="Proteomes" id="UP000297703"/>
    </source>
</evidence>
<comment type="caution">
    <text evidence="2">The sequence shown here is derived from an EMBL/GenBank/DDBJ whole genome shotgun (WGS) entry which is preliminary data.</text>
</comment>
<evidence type="ECO:0000313" key="2">
    <source>
        <dbReference type="EMBL" id="TFK05823.1"/>
    </source>
</evidence>
<evidence type="ECO:0000256" key="1">
    <source>
        <dbReference type="SAM" id="MobiDB-lite"/>
    </source>
</evidence>
<gene>
    <name evidence="2" type="ORF">DR999_PMT11452</name>
</gene>
<reference evidence="2 3" key="1">
    <citation type="submission" date="2019-04" db="EMBL/GenBank/DDBJ databases">
        <title>Draft genome of the big-headed turtle Platysternon megacephalum.</title>
        <authorList>
            <person name="Gong S."/>
        </authorList>
    </citation>
    <scope>NUCLEOTIDE SEQUENCE [LARGE SCALE GENOMIC DNA]</scope>
    <source>
        <strain evidence="2">DO16091913</strain>
        <tissue evidence="2">Muscle</tissue>
    </source>
</reference>
<proteinExistence type="predicted"/>
<organism evidence="2 3">
    <name type="scientific">Platysternon megacephalum</name>
    <name type="common">big-headed turtle</name>
    <dbReference type="NCBI Taxonomy" id="55544"/>
    <lineage>
        <taxon>Eukaryota</taxon>
        <taxon>Metazoa</taxon>
        <taxon>Chordata</taxon>
        <taxon>Craniata</taxon>
        <taxon>Vertebrata</taxon>
        <taxon>Euteleostomi</taxon>
        <taxon>Archelosauria</taxon>
        <taxon>Testudinata</taxon>
        <taxon>Testudines</taxon>
        <taxon>Cryptodira</taxon>
        <taxon>Durocryptodira</taxon>
        <taxon>Testudinoidea</taxon>
        <taxon>Platysternidae</taxon>
        <taxon>Platysternon</taxon>
    </lineage>
</organism>
<sequence length="121" mass="13419">MAWPCVPGASKAAPDCREVLPYARGSQILSPTGAQPSLWQVLYKHPRKERLCSGARTVTDRAKRKVRSSSSARPAAHNERPPLSPRLERISPLAIMSCPFQRRLGKDGLRSLLQRQAHLGQ</sequence>
<dbReference type="EMBL" id="QXTE01000107">
    <property type="protein sequence ID" value="TFK05823.1"/>
    <property type="molecule type" value="Genomic_DNA"/>
</dbReference>
<accession>A0A4D9EE39</accession>
<keyword evidence="3" id="KW-1185">Reference proteome</keyword>
<protein>
    <submittedName>
        <fullName evidence="2">Tumor protein p63-regulated protein 1</fullName>
    </submittedName>
</protein>